<dbReference type="AlphaFoldDB" id="A0A922I8V9"/>
<dbReference type="EMBL" id="ASGP02000002">
    <property type="protein sequence ID" value="KAH9521538.1"/>
    <property type="molecule type" value="Genomic_DNA"/>
</dbReference>
<comment type="caution">
    <text evidence="2">The sequence shown here is derived from an EMBL/GenBank/DDBJ whole genome shotgun (WGS) entry which is preliminary data.</text>
</comment>
<name>A0A922I8V9_DERFA</name>
<organism evidence="2 3">
    <name type="scientific">Dermatophagoides farinae</name>
    <name type="common">American house dust mite</name>
    <dbReference type="NCBI Taxonomy" id="6954"/>
    <lineage>
        <taxon>Eukaryota</taxon>
        <taxon>Metazoa</taxon>
        <taxon>Ecdysozoa</taxon>
        <taxon>Arthropoda</taxon>
        <taxon>Chelicerata</taxon>
        <taxon>Arachnida</taxon>
        <taxon>Acari</taxon>
        <taxon>Acariformes</taxon>
        <taxon>Sarcoptiformes</taxon>
        <taxon>Astigmata</taxon>
        <taxon>Psoroptidia</taxon>
        <taxon>Analgoidea</taxon>
        <taxon>Pyroglyphidae</taxon>
        <taxon>Dermatophagoidinae</taxon>
        <taxon>Dermatophagoides</taxon>
    </lineage>
</organism>
<dbReference type="EMBL" id="ASGP02000006">
    <property type="protein sequence ID" value="KAH9501618.1"/>
    <property type="molecule type" value="Genomic_DNA"/>
</dbReference>
<dbReference type="Proteomes" id="UP000790347">
    <property type="component" value="Unassembled WGS sequence"/>
</dbReference>
<evidence type="ECO:0000313" key="3">
    <source>
        <dbReference type="Proteomes" id="UP000790347"/>
    </source>
</evidence>
<reference evidence="2" key="2">
    <citation type="journal article" date="2022" name="Res Sq">
        <title>Comparative Genomics Reveals Insights into the Divergent Evolution of Astigmatic Mites and Household Pest Adaptations.</title>
        <authorList>
            <person name="Xiong Q."/>
            <person name="Wan A.T.-Y."/>
            <person name="Liu X.-Y."/>
            <person name="Fung C.S.-H."/>
            <person name="Xiao X."/>
            <person name="Malainual N."/>
            <person name="Hou J."/>
            <person name="Wang L."/>
            <person name="Wang M."/>
            <person name="Yang K."/>
            <person name="Cui Y."/>
            <person name="Leung E."/>
            <person name="Nong W."/>
            <person name="Shin S.-K."/>
            <person name="Au S."/>
            <person name="Jeong K.Y."/>
            <person name="Chew F.T."/>
            <person name="Hui J."/>
            <person name="Leung T.F."/>
            <person name="Tungtrongchitr A."/>
            <person name="Zhong N."/>
            <person name="Liu Z."/>
            <person name="Tsui S."/>
        </authorList>
    </citation>
    <scope>NUCLEOTIDE SEQUENCE</scope>
    <source>
        <strain evidence="2">Derf</strain>
        <tissue evidence="2">Whole organism</tissue>
    </source>
</reference>
<proteinExistence type="predicted"/>
<protein>
    <submittedName>
        <fullName evidence="2">Uncharacterized protein</fullName>
    </submittedName>
</protein>
<sequence length="72" mass="8726">MIMHKLYYADPKSNILWYEFLLSNRKDILFRSPSSKCFQHNVRVYKSQKYVNIAIRIISAALRDLTTWHYTK</sequence>
<evidence type="ECO:0000313" key="2">
    <source>
        <dbReference type="EMBL" id="KAH9521538.1"/>
    </source>
</evidence>
<gene>
    <name evidence="2" type="ORF">DERF_005187</name>
    <name evidence="1" type="ORF">DERF_012453</name>
</gene>
<evidence type="ECO:0000313" key="1">
    <source>
        <dbReference type="EMBL" id="KAH9501618.1"/>
    </source>
</evidence>
<accession>A0A922I8V9</accession>
<reference evidence="2" key="1">
    <citation type="submission" date="2013-05" db="EMBL/GenBank/DDBJ databases">
        <authorList>
            <person name="Yim A.K.Y."/>
            <person name="Chan T.F."/>
            <person name="Ji K.M."/>
            <person name="Liu X.Y."/>
            <person name="Zhou J.W."/>
            <person name="Li R.Q."/>
            <person name="Yang K.Y."/>
            <person name="Li J."/>
            <person name="Li M."/>
            <person name="Law P.T.W."/>
            <person name="Wu Y.L."/>
            <person name="Cai Z.L."/>
            <person name="Qin H."/>
            <person name="Bao Y."/>
            <person name="Leung R.K.K."/>
            <person name="Ng P.K.S."/>
            <person name="Zou J."/>
            <person name="Zhong X.J."/>
            <person name="Ran P.X."/>
            <person name="Zhong N.S."/>
            <person name="Liu Z.G."/>
            <person name="Tsui S.K.W."/>
        </authorList>
    </citation>
    <scope>NUCLEOTIDE SEQUENCE</scope>
    <source>
        <strain evidence="2">Derf</strain>
        <tissue evidence="2">Whole organism</tissue>
    </source>
</reference>
<keyword evidence="3" id="KW-1185">Reference proteome</keyword>